<accession>A0A7S1AA84</accession>
<feature type="chain" id="PRO_5030969252" evidence="1">
    <location>
        <begin position="25"/>
        <end position="331"/>
    </location>
</feature>
<dbReference type="AlphaFoldDB" id="A0A7S1AA84"/>
<proteinExistence type="predicted"/>
<dbReference type="EMBL" id="HBFQ01030721">
    <property type="protein sequence ID" value="CAD8847280.1"/>
    <property type="molecule type" value="Transcribed_RNA"/>
</dbReference>
<sequence>MEFPFPNPAMRWGVLFVSVLPCASIRTHNASRIDIPPCHHLFDFVQYVQYSRVGREERTTLLEAEGCEPRQAPDGLDRTCPLEKLSCAGPGTDEDERQYMCCNYAYMSRAGPEITSMHGDTYHIWKTGMSTLVQIPRRRQQGTPKLLVEGNVQPYMSYWETLGCDDSRIAEVTISGNSVGEQNVTIRSGGLESDKPFAVQIGNGDWQEISWKTVVLDDEILFHTQPEITVTGMIAAKDPGRWGPDALVVAKVGALSIEVVQHTEGRDGESRALLDVSLIGTYSKSDGVGGWCGMDGASLSQGTVPFPCMTMAPTSRTFRSKANAVFRPHPL</sequence>
<organism evidence="2">
    <name type="scientific">Noctiluca scintillans</name>
    <name type="common">Sea sparkle</name>
    <name type="synonym">Red tide dinoflagellate</name>
    <dbReference type="NCBI Taxonomy" id="2966"/>
    <lineage>
        <taxon>Eukaryota</taxon>
        <taxon>Sar</taxon>
        <taxon>Alveolata</taxon>
        <taxon>Dinophyceae</taxon>
        <taxon>Noctilucales</taxon>
        <taxon>Noctilucaceae</taxon>
        <taxon>Noctiluca</taxon>
    </lineage>
</organism>
<evidence type="ECO:0000256" key="1">
    <source>
        <dbReference type="SAM" id="SignalP"/>
    </source>
</evidence>
<evidence type="ECO:0000313" key="2">
    <source>
        <dbReference type="EMBL" id="CAD8847280.1"/>
    </source>
</evidence>
<reference evidence="2" key="1">
    <citation type="submission" date="2021-01" db="EMBL/GenBank/DDBJ databases">
        <authorList>
            <person name="Corre E."/>
            <person name="Pelletier E."/>
            <person name="Niang G."/>
            <person name="Scheremetjew M."/>
            <person name="Finn R."/>
            <person name="Kale V."/>
            <person name="Holt S."/>
            <person name="Cochrane G."/>
            <person name="Meng A."/>
            <person name="Brown T."/>
            <person name="Cohen L."/>
        </authorList>
    </citation>
    <scope>NUCLEOTIDE SEQUENCE</scope>
</reference>
<gene>
    <name evidence="2" type="ORF">NSCI0253_LOCUS21630</name>
</gene>
<feature type="signal peptide" evidence="1">
    <location>
        <begin position="1"/>
        <end position="24"/>
    </location>
</feature>
<protein>
    <submittedName>
        <fullName evidence="2">Uncharacterized protein</fullName>
    </submittedName>
</protein>
<name>A0A7S1AA84_NOCSC</name>
<keyword evidence="1" id="KW-0732">Signal</keyword>